<evidence type="ECO:0000313" key="2">
    <source>
        <dbReference type="Proteomes" id="UP000024635"/>
    </source>
</evidence>
<sequence length="106" mass="11498">MVSHRLIVLFCRPKQTRAFATGQPASQPPTLAEWVGEVVVVAVVVQTDVGGGLSGCQNGRSIDLPYHFDVKYESFDSSSASNSHFFLRISHHTAVSFSVIALILLP</sequence>
<reference evidence="2" key="1">
    <citation type="journal article" date="2015" name="Nat. Genet.">
        <title>The genome and transcriptome of the zoonotic hookworm Ancylostoma ceylanicum identify infection-specific gene families.</title>
        <authorList>
            <person name="Schwarz E.M."/>
            <person name="Hu Y."/>
            <person name="Antoshechkin I."/>
            <person name="Miller M.M."/>
            <person name="Sternberg P.W."/>
            <person name="Aroian R.V."/>
        </authorList>
    </citation>
    <scope>NUCLEOTIDE SEQUENCE</scope>
    <source>
        <strain evidence="2">HY135</strain>
    </source>
</reference>
<organism evidence="1 2">
    <name type="scientific">Ancylostoma ceylanicum</name>
    <dbReference type="NCBI Taxonomy" id="53326"/>
    <lineage>
        <taxon>Eukaryota</taxon>
        <taxon>Metazoa</taxon>
        <taxon>Ecdysozoa</taxon>
        <taxon>Nematoda</taxon>
        <taxon>Chromadorea</taxon>
        <taxon>Rhabditida</taxon>
        <taxon>Rhabditina</taxon>
        <taxon>Rhabditomorpha</taxon>
        <taxon>Strongyloidea</taxon>
        <taxon>Ancylostomatidae</taxon>
        <taxon>Ancylostomatinae</taxon>
        <taxon>Ancylostoma</taxon>
    </lineage>
</organism>
<dbReference type="EMBL" id="JARK01001350">
    <property type="protein sequence ID" value="EYC24071.1"/>
    <property type="molecule type" value="Genomic_DNA"/>
</dbReference>
<name>A0A016V9Z7_9BILA</name>
<dbReference type="AlphaFoldDB" id="A0A016V9Z7"/>
<accession>A0A016V9Z7</accession>
<gene>
    <name evidence="1" type="primary">Acey_s0014.g2298</name>
    <name evidence="1" type="ORF">Y032_0014g2298</name>
</gene>
<keyword evidence="2" id="KW-1185">Reference proteome</keyword>
<comment type="caution">
    <text evidence="1">The sequence shown here is derived from an EMBL/GenBank/DDBJ whole genome shotgun (WGS) entry which is preliminary data.</text>
</comment>
<dbReference type="Proteomes" id="UP000024635">
    <property type="component" value="Unassembled WGS sequence"/>
</dbReference>
<protein>
    <submittedName>
        <fullName evidence="1">Uncharacterized protein</fullName>
    </submittedName>
</protein>
<proteinExistence type="predicted"/>
<evidence type="ECO:0000313" key="1">
    <source>
        <dbReference type="EMBL" id="EYC24071.1"/>
    </source>
</evidence>